<dbReference type="Gene3D" id="1.10.287.130">
    <property type="match status" value="1"/>
</dbReference>
<accession>A0A5E6QCI6</accession>
<dbReference type="SUPFAM" id="SSF55874">
    <property type="entry name" value="ATPase domain of HSP90 chaperone/DNA topoisomerase II/histidine kinase"/>
    <property type="match status" value="1"/>
</dbReference>
<dbReference type="InterPro" id="IPR036890">
    <property type="entry name" value="HATPase_C_sf"/>
</dbReference>
<dbReference type="EMBL" id="CABVHG010000004">
    <property type="protein sequence ID" value="VVM52300.1"/>
    <property type="molecule type" value="Genomic_DNA"/>
</dbReference>
<gene>
    <name evidence="9" type="primary">sasA_5</name>
    <name evidence="8" type="ORF">PS652_00743</name>
    <name evidence="9" type="ORF">PS652_00851</name>
</gene>
<dbReference type="PANTHER" id="PTHR43711:SF1">
    <property type="entry name" value="HISTIDINE KINASE 1"/>
    <property type="match status" value="1"/>
</dbReference>
<dbReference type="SMART" id="SM00065">
    <property type="entry name" value="GAF"/>
    <property type="match status" value="1"/>
</dbReference>
<dbReference type="AlphaFoldDB" id="A0A5E6QCI6"/>
<keyword evidence="3" id="KW-0597">Phosphoprotein</keyword>
<dbReference type="SUPFAM" id="SSF47384">
    <property type="entry name" value="Homodimeric domain of signal transducing histidine kinase"/>
    <property type="match status" value="1"/>
</dbReference>
<dbReference type="RefSeq" id="WP_038999200.1">
    <property type="nucleotide sequence ID" value="NZ_OZ024668.1"/>
</dbReference>
<evidence type="ECO:0000256" key="5">
    <source>
        <dbReference type="ARBA" id="ARBA00022777"/>
    </source>
</evidence>
<dbReference type="InterPro" id="IPR029016">
    <property type="entry name" value="GAF-like_dom_sf"/>
</dbReference>
<keyword evidence="4 9" id="KW-0808">Transferase</keyword>
<evidence type="ECO:0000256" key="2">
    <source>
        <dbReference type="ARBA" id="ARBA00012438"/>
    </source>
</evidence>
<reference evidence="9" key="1">
    <citation type="submission" date="2019-09" db="EMBL/GenBank/DDBJ databases">
        <authorList>
            <person name="Chandra G."/>
            <person name="Truman W A."/>
        </authorList>
    </citation>
    <scope>NUCLEOTIDE SEQUENCE [LARGE SCALE GENOMIC DNA]</scope>
    <source>
        <strain evidence="9">PS652</strain>
    </source>
</reference>
<keyword evidence="5 9" id="KW-0418">Kinase</keyword>
<dbReference type="SMART" id="SM00388">
    <property type="entry name" value="HisKA"/>
    <property type="match status" value="1"/>
</dbReference>
<dbReference type="EMBL" id="OZ024668">
    <property type="protein sequence ID" value="CAK9887941.1"/>
    <property type="molecule type" value="Genomic_DNA"/>
</dbReference>
<keyword evidence="6" id="KW-0902">Two-component regulatory system</keyword>
<dbReference type="InterPro" id="IPR003594">
    <property type="entry name" value="HATPase_dom"/>
</dbReference>
<dbReference type="EC" id="2.7.13.3" evidence="2"/>
<dbReference type="CDD" id="cd00075">
    <property type="entry name" value="HATPase"/>
    <property type="match status" value="1"/>
</dbReference>
<comment type="catalytic activity">
    <reaction evidence="1">
        <text>ATP + protein L-histidine = ADP + protein N-phospho-L-histidine.</text>
        <dbReference type="EC" id="2.7.13.3"/>
    </reaction>
</comment>
<dbReference type="InterPro" id="IPR005467">
    <property type="entry name" value="His_kinase_dom"/>
</dbReference>
<evidence type="ECO:0000256" key="3">
    <source>
        <dbReference type="ARBA" id="ARBA00022553"/>
    </source>
</evidence>
<dbReference type="GO" id="GO:0000155">
    <property type="term" value="F:phosphorelay sensor kinase activity"/>
    <property type="evidence" value="ECO:0007669"/>
    <property type="project" value="InterPro"/>
</dbReference>
<dbReference type="PRINTS" id="PR00344">
    <property type="entry name" value="BCTRLSENSOR"/>
</dbReference>
<feature type="domain" description="Histidine kinase" evidence="7">
    <location>
        <begin position="180"/>
        <end position="393"/>
    </location>
</feature>
<evidence type="ECO:0000313" key="9">
    <source>
        <dbReference type="EMBL" id="VVM52300.1"/>
    </source>
</evidence>
<protein>
    <recommendedName>
        <fullName evidence="2">histidine kinase</fullName>
        <ecNumber evidence="2">2.7.13.3</ecNumber>
    </recommendedName>
</protein>
<dbReference type="SUPFAM" id="SSF55781">
    <property type="entry name" value="GAF domain-like"/>
    <property type="match status" value="1"/>
</dbReference>
<dbReference type="InterPro" id="IPR003018">
    <property type="entry name" value="GAF"/>
</dbReference>
<dbReference type="Proteomes" id="UP000326595">
    <property type="component" value="Chromosome"/>
</dbReference>
<evidence type="ECO:0000256" key="4">
    <source>
        <dbReference type="ARBA" id="ARBA00022679"/>
    </source>
</evidence>
<dbReference type="PANTHER" id="PTHR43711">
    <property type="entry name" value="TWO-COMPONENT HISTIDINE KINASE"/>
    <property type="match status" value="1"/>
</dbReference>
<name>A0A5E6QCI6_PSEFL</name>
<organism evidence="9">
    <name type="scientific">Pseudomonas fluorescens</name>
    <dbReference type="NCBI Taxonomy" id="294"/>
    <lineage>
        <taxon>Bacteria</taxon>
        <taxon>Pseudomonadati</taxon>
        <taxon>Pseudomonadota</taxon>
        <taxon>Gammaproteobacteria</taxon>
        <taxon>Pseudomonadales</taxon>
        <taxon>Pseudomonadaceae</taxon>
        <taxon>Pseudomonas</taxon>
    </lineage>
</organism>
<dbReference type="Pfam" id="PF00512">
    <property type="entry name" value="HisKA"/>
    <property type="match status" value="1"/>
</dbReference>
<dbReference type="SMART" id="SM00387">
    <property type="entry name" value="HATPase_c"/>
    <property type="match status" value="1"/>
</dbReference>
<dbReference type="CDD" id="cd00082">
    <property type="entry name" value="HisKA"/>
    <property type="match status" value="1"/>
</dbReference>
<dbReference type="PROSITE" id="PS50109">
    <property type="entry name" value="HIS_KIN"/>
    <property type="match status" value="1"/>
</dbReference>
<evidence type="ECO:0000313" key="10">
    <source>
        <dbReference type="Proteomes" id="UP000326595"/>
    </source>
</evidence>
<evidence type="ECO:0000259" key="7">
    <source>
        <dbReference type="PROSITE" id="PS50109"/>
    </source>
</evidence>
<evidence type="ECO:0000256" key="1">
    <source>
        <dbReference type="ARBA" id="ARBA00000085"/>
    </source>
</evidence>
<dbReference type="Pfam" id="PF02518">
    <property type="entry name" value="HATPase_c"/>
    <property type="match status" value="1"/>
</dbReference>
<dbReference type="InterPro" id="IPR003661">
    <property type="entry name" value="HisK_dim/P_dom"/>
</dbReference>
<evidence type="ECO:0000313" key="8">
    <source>
        <dbReference type="EMBL" id="CAK9887941.1"/>
    </source>
</evidence>
<dbReference type="InterPro" id="IPR036097">
    <property type="entry name" value="HisK_dim/P_sf"/>
</dbReference>
<reference evidence="8 10" key="2">
    <citation type="submission" date="2024-03" db="EMBL/GenBank/DDBJ databases">
        <authorList>
            <person name="Alaster D. Moffat"/>
            <person name="Govind Chandra"/>
            <person name="Andrew W. Truman"/>
        </authorList>
    </citation>
    <scope>NUCLEOTIDE SEQUENCE [LARGE SCALE GENOMIC DNA]</scope>
    <source>
        <strain evidence="8">PS652</strain>
    </source>
</reference>
<dbReference type="Gene3D" id="3.30.450.40">
    <property type="match status" value="1"/>
</dbReference>
<dbReference type="Pfam" id="PF01590">
    <property type="entry name" value="GAF"/>
    <property type="match status" value="1"/>
</dbReference>
<dbReference type="InterPro" id="IPR004358">
    <property type="entry name" value="Sig_transdc_His_kin-like_C"/>
</dbReference>
<proteinExistence type="predicted"/>
<sequence>MSTAVTSEIATIGRINAVPAILQVICETTGMRFAAVARVTDSSWTACAVLDSLGFGLEVGGELDLITTLCHEIRASHQTIVIDKASEDERYCNHHTPRIYKFESYISVPVFRTDGSFFGTICALDPLPAELKGSAIQPMMESFARVLSIQIESEENAQQTEQALEEERAIADLREQFIAVLGHDLRNPLFAITAGAELLSQRLRDEKSRAIAQHILTCGRRANQLVRDVLDFARGRLGNGIMINVQPCPDLAEALSHVASELQRVHPQRLIRLNIGDLGSMHCDRERVTQLLSNLIANALTHGAADSPVDVMADIRDQVFVLGVHNLGEPIAPPVMAQLFQPFSRPRDDAPQPGLGLGLYIANQIALAHGGRMEVVSSAEAGTLFTFRLPLDRVAPQATAPASP</sequence>
<dbReference type="InterPro" id="IPR050736">
    <property type="entry name" value="Sensor_HK_Regulatory"/>
</dbReference>
<dbReference type="Gene3D" id="3.30.565.10">
    <property type="entry name" value="Histidine kinase-like ATPase, C-terminal domain"/>
    <property type="match status" value="1"/>
</dbReference>
<evidence type="ECO:0000256" key="6">
    <source>
        <dbReference type="ARBA" id="ARBA00023012"/>
    </source>
</evidence>